<comment type="caution">
    <text evidence="1">The sequence shown here is derived from an EMBL/GenBank/DDBJ whole genome shotgun (WGS) entry which is preliminary data.</text>
</comment>
<dbReference type="Proteomes" id="UP001589810">
    <property type="component" value="Unassembled WGS sequence"/>
</dbReference>
<dbReference type="EMBL" id="JBHLUD010000002">
    <property type="protein sequence ID" value="MFC0541917.1"/>
    <property type="molecule type" value="Genomic_DNA"/>
</dbReference>
<reference evidence="1 2" key="1">
    <citation type="submission" date="2024-09" db="EMBL/GenBank/DDBJ databases">
        <authorList>
            <person name="Sun Q."/>
            <person name="Mori K."/>
        </authorList>
    </citation>
    <scope>NUCLEOTIDE SEQUENCE [LARGE SCALE GENOMIC DNA]</scope>
    <source>
        <strain evidence="1 2">TBRC 1432</strain>
    </source>
</reference>
<accession>A0ABV6MP80</accession>
<gene>
    <name evidence="1" type="ORF">ACFFH7_10525</name>
</gene>
<protein>
    <submittedName>
        <fullName evidence="1">Uncharacterized protein</fullName>
    </submittedName>
</protein>
<organism evidence="1 2">
    <name type="scientific">Kutzneria chonburiensis</name>
    <dbReference type="NCBI Taxonomy" id="1483604"/>
    <lineage>
        <taxon>Bacteria</taxon>
        <taxon>Bacillati</taxon>
        <taxon>Actinomycetota</taxon>
        <taxon>Actinomycetes</taxon>
        <taxon>Pseudonocardiales</taxon>
        <taxon>Pseudonocardiaceae</taxon>
        <taxon>Kutzneria</taxon>
    </lineage>
</organism>
<sequence length="680" mass="74227">MSLLPAVVPLAAGKRSDLVPSRLAQNVAPLFGVPSPSSPFGAMTWVSEFDMITISEIARGAHSPGRSDDPPPAVPEGQDWVLHGRTVVAARGRTLPNEIINATTNRFGPNTKSAVLLTAANTLLGPVTNGMAEALPLLRDRDGGELPLNLGIAAWATAAIEAFRSQPALLIAAFQARTIQRTCLDGPAIPRAPRLRDRKQARNEIGGRPPAKRDPITHPRELHVLDRTVHLAGLPVHDSAGNDDDGFRSPPRGMADELVDHLVEQLLDASQPEGAGYVWISERAAQQEAMEAMLPSSGLVDNLLTYWFSVHSDLGAADDVTKVRLPSPEHVAGLSEPGRRVLVLAGVGLARVLRQQAGSPGLPVREYLGLLEDLGEVTAGCFEHAGPVAGMVRVRLAILRLAVLRHDRTNPIAAIVRDLIDDVDLCRALLTRGALDRGAVADLLSAACIELNAVRTTNAEDPRADLPAPSELDEVLRQWWWAYADALEIDLSGADQERNQDIGYHLHNYAAFLGSHNAQEDQREAVRFFRDFVIPSRQRRYRRLGDFAPLGRSCYIATASTSRLGEQARADDLPDEAARWAELGYRWIDPVLRNEDFARLLDRSDEQAGLFVLRAAPALLLALETGVRELDEAESDRLHRLLTAAERWLHSSSQGRAENYVRHNEVESIRKRVAELTGTG</sequence>
<dbReference type="RefSeq" id="WP_273942047.1">
    <property type="nucleotide sequence ID" value="NZ_CP097263.1"/>
</dbReference>
<evidence type="ECO:0000313" key="1">
    <source>
        <dbReference type="EMBL" id="MFC0541917.1"/>
    </source>
</evidence>
<keyword evidence="2" id="KW-1185">Reference proteome</keyword>
<name>A0ABV6MP80_9PSEU</name>
<evidence type="ECO:0000313" key="2">
    <source>
        <dbReference type="Proteomes" id="UP001589810"/>
    </source>
</evidence>
<proteinExistence type="predicted"/>